<dbReference type="AlphaFoldDB" id="R8N330"/>
<dbReference type="PANTHER" id="PTHR15822:SF4">
    <property type="entry name" value="TYROSYL-DNA PHOSPHODIESTERASE 2"/>
    <property type="match status" value="1"/>
</dbReference>
<dbReference type="HOGENOM" id="CLU_1123225_0_0_9"/>
<dbReference type="GO" id="GO:0016787">
    <property type="term" value="F:hydrolase activity"/>
    <property type="evidence" value="ECO:0007669"/>
    <property type="project" value="UniProtKB-KW"/>
</dbReference>
<evidence type="ECO:0000259" key="9">
    <source>
        <dbReference type="Pfam" id="PF03372"/>
    </source>
</evidence>
<sequence>MLNCSDVIRIATFNIWNHESFWFERLEAICEEVRNISPHILALQEVGSCAKYELKKNVAQYIADQSGYPVCVFKEYPDSPDSPDEGLAFLSKVPILAEEAIWETDIEESNYCAIRIMLKYKEYKLGITNVHLNWKSSKVRKEQLDTVNNWIKNRGSGYELLCGDFNDEPHSGVHQYLISNQWIDVAQLKENQDNILAQPTLDYGKNTNLIGDEKQEERYDWILIQEKDSFESLNIENVSVFGDLALTSSHVFPSDHYGVFIDLKFDK</sequence>
<gene>
    <name evidence="10" type="ORF">IK1_01398</name>
</gene>
<dbReference type="EMBL" id="AHFE01000041">
    <property type="protein sequence ID" value="EOP40930.1"/>
    <property type="molecule type" value="Genomic_DNA"/>
</dbReference>
<dbReference type="InterPro" id="IPR051547">
    <property type="entry name" value="TDP2-like"/>
</dbReference>
<dbReference type="InterPro" id="IPR036691">
    <property type="entry name" value="Endo/exonu/phosph_ase_sf"/>
</dbReference>
<evidence type="ECO:0000256" key="4">
    <source>
        <dbReference type="ARBA" id="ARBA00022723"/>
    </source>
</evidence>
<comment type="cofactor">
    <cofactor evidence="1">
        <name>Mn(2+)</name>
        <dbReference type="ChEBI" id="CHEBI:29035"/>
    </cofactor>
</comment>
<dbReference type="RefSeq" id="WP_016120138.1">
    <property type="nucleotide sequence ID" value="NZ_KB976677.1"/>
</dbReference>
<protein>
    <recommendedName>
        <fullName evidence="9">Endonuclease/exonuclease/phosphatase domain-containing protein</fullName>
    </recommendedName>
</protein>
<dbReference type="Gene3D" id="3.60.10.10">
    <property type="entry name" value="Endonuclease/exonuclease/phosphatase"/>
    <property type="match status" value="1"/>
</dbReference>
<dbReference type="SUPFAM" id="SSF56219">
    <property type="entry name" value="DNase I-like"/>
    <property type="match status" value="1"/>
</dbReference>
<keyword evidence="5" id="KW-0227">DNA damage</keyword>
<evidence type="ECO:0000256" key="3">
    <source>
        <dbReference type="ARBA" id="ARBA00022722"/>
    </source>
</evidence>
<dbReference type="InterPro" id="IPR005135">
    <property type="entry name" value="Endo/exonuclease/phosphatase"/>
</dbReference>
<proteinExistence type="predicted"/>
<dbReference type="GO" id="GO:0004518">
    <property type="term" value="F:nuclease activity"/>
    <property type="evidence" value="ECO:0007669"/>
    <property type="project" value="UniProtKB-KW"/>
</dbReference>
<dbReference type="GO" id="GO:0046872">
    <property type="term" value="F:metal ion binding"/>
    <property type="evidence" value="ECO:0007669"/>
    <property type="project" value="UniProtKB-KW"/>
</dbReference>
<evidence type="ECO:0000256" key="8">
    <source>
        <dbReference type="ARBA" id="ARBA00023204"/>
    </source>
</evidence>
<evidence type="ECO:0000313" key="11">
    <source>
        <dbReference type="Proteomes" id="UP000014020"/>
    </source>
</evidence>
<keyword evidence="3" id="KW-0540">Nuclease</keyword>
<dbReference type="PANTHER" id="PTHR15822">
    <property type="entry name" value="TRAF AND TNF RECEPTOR-ASSOCIATED PROTEIN"/>
    <property type="match status" value="1"/>
</dbReference>
<dbReference type="Pfam" id="PF03372">
    <property type="entry name" value="Exo_endo_phos"/>
    <property type="match status" value="1"/>
</dbReference>
<comment type="caution">
    <text evidence="10">The sequence shown here is derived from an EMBL/GenBank/DDBJ whole genome shotgun (WGS) entry which is preliminary data.</text>
</comment>
<evidence type="ECO:0000256" key="5">
    <source>
        <dbReference type="ARBA" id="ARBA00022763"/>
    </source>
</evidence>
<evidence type="ECO:0000256" key="1">
    <source>
        <dbReference type="ARBA" id="ARBA00001936"/>
    </source>
</evidence>
<evidence type="ECO:0000313" key="10">
    <source>
        <dbReference type="EMBL" id="EOP40930.1"/>
    </source>
</evidence>
<evidence type="ECO:0000256" key="6">
    <source>
        <dbReference type="ARBA" id="ARBA00022801"/>
    </source>
</evidence>
<comment type="cofactor">
    <cofactor evidence="2">
        <name>Mg(2+)</name>
        <dbReference type="ChEBI" id="CHEBI:18420"/>
    </cofactor>
</comment>
<feature type="domain" description="Endonuclease/exonuclease/phosphatase" evidence="9">
    <location>
        <begin position="11"/>
        <end position="194"/>
    </location>
</feature>
<dbReference type="GO" id="GO:0006281">
    <property type="term" value="P:DNA repair"/>
    <property type="evidence" value="ECO:0007669"/>
    <property type="project" value="UniProtKB-KW"/>
</dbReference>
<keyword evidence="4" id="KW-0479">Metal-binding</keyword>
<organism evidence="10 11">
    <name type="scientific">Bacillus cereus (strain VD146)</name>
    <dbReference type="NCBI Taxonomy" id="1053236"/>
    <lineage>
        <taxon>Bacteria</taxon>
        <taxon>Bacillati</taxon>
        <taxon>Bacillota</taxon>
        <taxon>Bacilli</taxon>
        <taxon>Bacillales</taxon>
        <taxon>Bacillaceae</taxon>
        <taxon>Bacillus</taxon>
        <taxon>Bacillus cereus group</taxon>
    </lineage>
</organism>
<reference evidence="11" key="1">
    <citation type="submission" date="2012-12" db="EMBL/GenBank/DDBJ databases">
        <title>The genome sequence of Bacillus cereus VD146.</title>
        <authorList>
            <consortium name="The Broad Institute Genome Sequencing Platform"/>
            <consortium name="The Broad Institute Genome Sequencing Center for Infectious Disease"/>
            <person name="Feldgarden M."/>
            <person name="Van der Auwera G.A."/>
            <person name="Mahillon J."/>
            <person name="Duprez V."/>
            <person name="Timmery S."/>
            <person name="Mattelet C."/>
            <person name="Dierick K."/>
            <person name="Sun M."/>
            <person name="Yu Z."/>
            <person name="Zhu L."/>
            <person name="Hu X."/>
            <person name="Shank E.B."/>
            <person name="Swiecicka I."/>
            <person name="Hansen B.M."/>
            <person name="Andrup L."/>
            <person name="Walker B."/>
            <person name="Young S.K."/>
            <person name="Zeng Q."/>
            <person name="Gargeya S."/>
            <person name="Fitzgerald M."/>
            <person name="Haas B."/>
            <person name="Abouelleil A."/>
            <person name="Alvarado L."/>
            <person name="Arachchi H.M."/>
            <person name="Berlin A.M."/>
            <person name="Chapman S.B."/>
            <person name="Dewar J."/>
            <person name="Goldberg J."/>
            <person name="Griggs A."/>
            <person name="Gujja S."/>
            <person name="Hansen M."/>
            <person name="Howarth C."/>
            <person name="Imamovic A."/>
            <person name="Larimer J."/>
            <person name="McCowan C."/>
            <person name="Murphy C."/>
            <person name="Neiman D."/>
            <person name="Pearson M."/>
            <person name="Priest M."/>
            <person name="Roberts A."/>
            <person name="Saif S."/>
            <person name="Shea T."/>
            <person name="Sisk P."/>
            <person name="Sykes S."/>
            <person name="Wortman J."/>
            <person name="Nusbaum C."/>
            <person name="Birren B."/>
        </authorList>
    </citation>
    <scope>NUCLEOTIDE SEQUENCE [LARGE SCALE GENOMIC DNA]</scope>
    <source>
        <strain evidence="11">VD146</strain>
    </source>
</reference>
<dbReference type="Proteomes" id="UP000014020">
    <property type="component" value="Unassembled WGS sequence"/>
</dbReference>
<evidence type="ECO:0000256" key="7">
    <source>
        <dbReference type="ARBA" id="ARBA00022842"/>
    </source>
</evidence>
<keyword evidence="8" id="KW-0234">DNA repair</keyword>
<evidence type="ECO:0000256" key="2">
    <source>
        <dbReference type="ARBA" id="ARBA00001946"/>
    </source>
</evidence>
<name>R8N330_BACCX</name>
<accession>R8N330</accession>
<keyword evidence="7" id="KW-0460">Magnesium</keyword>
<dbReference type="PATRIC" id="fig|1053236.3.peg.2805"/>
<keyword evidence="6" id="KW-0378">Hydrolase</keyword>